<dbReference type="GeneID" id="7450785"/>
<evidence type="ECO:0000313" key="3">
    <source>
        <dbReference type="EMBL" id="EED89944.1"/>
    </source>
</evidence>
<dbReference type="PaxDb" id="35128-Thaps8611"/>
<feature type="compositionally biased region" description="Basic and acidic residues" evidence="2">
    <location>
        <begin position="1"/>
        <end position="14"/>
    </location>
</feature>
<feature type="compositionally biased region" description="Basic and acidic residues" evidence="2">
    <location>
        <begin position="59"/>
        <end position="77"/>
    </location>
</feature>
<keyword evidence="4" id="KW-1185">Reference proteome</keyword>
<dbReference type="RefSeq" id="XP_002292748.1">
    <property type="nucleotide sequence ID" value="XM_002292712.1"/>
</dbReference>
<feature type="compositionally biased region" description="Basic residues" evidence="2">
    <location>
        <begin position="40"/>
        <end position="58"/>
    </location>
</feature>
<feature type="region of interest" description="Disordered" evidence="2">
    <location>
        <begin position="32"/>
        <end position="78"/>
    </location>
</feature>
<name>B8C8W3_THAPS</name>
<dbReference type="Pfam" id="PF13517">
    <property type="entry name" value="FG-GAP_3"/>
    <property type="match status" value="2"/>
</dbReference>
<protein>
    <submittedName>
        <fullName evidence="3">Uncharacterized protein</fullName>
    </submittedName>
</protein>
<keyword evidence="1" id="KW-0732">Signal</keyword>
<dbReference type="AlphaFoldDB" id="B8C8W3"/>
<accession>B8C8W3</accession>
<reference evidence="3 4" key="2">
    <citation type="journal article" date="2008" name="Nature">
        <title>The Phaeodactylum genome reveals the evolutionary history of diatom genomes.</title>
        <authorList>
            <person name="Bowler C."/>
            <person name="Allen A.E."/>
            <person name="Badger J.H."/>
            <person name="Grimwood J."/>
            <person name="Jabbari K."/>
            <person name="Kuo A."/>
            <person name="Maheswari U."/>
            <person name="Martens C."/>
            <person name="Maumus F."/>
            <person name="Otillar R.P."/>
            <person name="Rayko E."/>
            <person name="Salamov A."/>
            <person name="Vandepoele K."/>
            <person name="Beszteri B."/>
            <person name="Gruber A."/>
            <person name="Heijde M."/>
            <person name="Katinka M."/>
            <person name="Mock T."/>
            <person name="Valentin K."/>
            <person name="Verret F."/>
            <person name="Berges J.A."/>
            <person name="Brownlee C."/>
            <person name="Cadoret J.P."/>
            <person name="Chiovitti A."/>
            <person name="Choi C.J."/>
            <person name="Coesel S."/>
            <person name="De Martino A."/>
            <person name="Detter J.C."/>
            <person name="Durkin C."/>
            <person name="Falciatore A."/>
            <person name="Fournet J."/>
            <person name="Haruta M."/>
            <person name="Huysman M.J."/>
            <person name="Jenkins B.D."/>
            <person name="Jiroutova K."/>
            <person name="Jorgensen R.E."/>
            <person name="Joubert Y."/>
            <person name="Kaplan A."/>
            <person name="Kroger N."/>
            <person name="Kroth P.G."/>
            <person name="La Roche J."/>
            <person name="Lindquist E."/>
            <person name="Lommer M."/>
            <person name="Martin-Jezequel V."/>
            <person name="Lopez P.J."/>
            <person name="Lucas S."/>
            <person name="Mangogna M."/>
            <person name="McGinnis K."/>
            <person name="Medlin L.K."/>
            <person name="Montsant A."/>
            <person name="Oudot-Le Secq M.P."/>
            <person name="Napoli C."/>
            <person name="Obornik M."/>
            <person name="Parker M.S."/>
            <person name="Petit J.L."/>
            <person name="Porcel B.M."/>
            <person name="Poulsen N."/>
            <person name="Robison M."/>
            <person name="Rychlewski L."/>
            <person name="Rynearson T.A."/>
            <person name="Schmutz J."/>
            <person name="Shapiro H."/>
            <person name="Siaut M."/>
            <person name="Stanley M."/>
            <person name="Sussman M.R."/>
            <person name="Taylor A.R."/>
            <person name="Vardi A."/>
            <person name="von Dassow P."/>
            <person name="Vyverman W."/>
            <person name="Willis A."/>
            <person name="Wyrwicz L.S."/>
            <person name="Rokhsar D.S."/>
            <person name="Weissenbach J."/>
            <person name="Armbrust E.V."/>
            <person name="Green B.R."/>
            <person name="Van de Peer Y."/>
            <person name="Grigoriev I.V."/>
        </authorList>
    </citation>
    <scope>NUCLEOTIDE SEQUENCE [LARGE SCALE GENOMIC DNA]</scope>
    <source>
        <strain evidence="3 4">CCMP1335</strain>
    </source>
</reference>
<gene>
    <name evidence="3" type="ORF">THAPSDRAFT_8611</name>
</gene>
<sequence length="652" mass="71665">MLILRRLSEEHPNSIEDEDDVHVKSDLLVLDNPGDAVARAKQRSKASKKKDKSKASKTKRSEGKNEKKHEPETEDPVRIAIRLNCKPPPNNYRTCFHRAVNQSNKLGIDVIQEVFPFTTPFVDEDEELVHGSLHLSLAQYEIMNITCDDILAMEMISLRYLDDNIGGNETFSTVCLFVADSSSNIKHVGDKSDDVVQAITFQMNVTFAFKKTFIEEIEQDTDDNGTNTTIKRSLQRDDAKYKTTLLRRALVLQKKPCDWAKRCCDKGNIASCCSKYLDGATNGGLFATSALCNNGNGCNWNKKCKRKKPKKSISRERELLAISADVDLFEKDFKQKLLELIVGANSTDDVATCTVHRYVDELNTTDTTFSCEAYEEHECADNEDIIFNDTATVCESVSPTLAPSVSPTSSPSKNPTTSPSFNPDFNGDGHIDIVVGNWYRPNQLLSDDGRGNFPSASNHFDGDGRLDIVVVNDGQSNQLLVNDGNGGFAISEIPGGSQSSDTIAVADFDGDGHVDIVVGNWYWPNQLLLNDGSGNFHSASNLTEVAENLPQSLLQTLMEMVTSTSLLAIGDSEVTNEEESNEVLINNGNGTFTNITIPCSATLSTRSIVVADVDNNGFPDIISGNHSKFNYIWMNHNGSNFDIGEVLLGGPS</sequence>
<dbReference type="InParanoid" id="B8C8W3"/>
<dbReference type="InterPro" id="IPR028994">
    <property type="entry name" value="Integrin_alpha_N"/>
</dbReference>
<feature type="region of interest" description="Disordered" evidence="2">
    <location>
        <begin position="1"/>
        <end position="20"/>
    </location>
</feature>
<dbReference type="Proteomes" id="UP000001449">
    <property type="component" value="Chromosome 10"/>
</dbReference>
<proteinExistence type="predicted"/>
<organism evidence="3 4">
    <name type="scientific">Thalassiosira pseudonana</name>
    <name type="common">Marine diatom</name>
    <name type="synonym">Cyclotella nana</name>
    <dbReference type="NCBI Taxonomy" id="35128"/>
    <lineage>
        <taxon>Eukaryota</taxon>
        <taxon>Sar</taxon>
        <taxon>Stramenopiles</taxon>
        <taxon>Ochrophyta</taxon>
        <taxon>Bacillariophyta</taxon>
        <taxon>Coscinodiscophyceae</taxon>
        <taxon>Thalassiosirophycidae</taxon>
        <taxon>Thalassiosirales</taxon>
        <taxon>Thalassiosiraceae</taxon>
        <taxon>Thalassiosira</taxon>
    </lineage>
</organism>
<evidence type="ECO:0000256" key="1">
    <source>
        <dbReference type="ARBA" id="ARBA00022729"/>
    </source>
</evidence>
<dbReference type="InterPro" id="IPR013517">
    <property type="entry name" value="FG-GAP"/>
</dbReference>
<feature type="compositionally biased region" description="Low complexity" evidence="2">
    <location>
        <begin position="399"/>
        <end position="420"/>
    </location>
</feature>
<dbReference type="PANTHER" id="PTHR46580">
    <property type="entry name" value="SENSOR KINASE-RELATED"/>
    <property type="match status" value="1"/>
</dbReference>
<dbReference type="PANTHER" id="PTHR46580:SF2">
    <property type="entry name" value="MAM DOMAIN-CONTAINING PROTEIN"/>
    <property type="match status" value="1"/>
</dbReference>
<reference evidence="3 4" key="1">
    <citation type="journal article" date="2004" name="Science">
        <title>The genome of the diatom Thalassiosira pseudonana: ecology, evolution, and metabolism.</title>
        <authorList>
            <person name="Armbrust E.V."/>
            <person name="Berges J.A."/>
            <person name="Bowler C."/>
            <person name="Green B.R."/>
            <person name="Martinez D."/>
            <person name="Putnam N.H."/>
            <person name="Zhou S."/>
            <person name="Allen A.E."/>
            <person name="Apt K.E."/>
            <person name="Bechner M."/>
            <person name="Brzezinski M.A."/>
            <person name="Chaal B.K."/>
            <person name="Chiovitti A."/>
            <person name="Davis A.K."/>
            <person name="Demarest M.S."/>
            <person name="Detter J.C."/>
            <person name="Glavina T."/>
            <person name="Goodstein D."/>
            <person name="Hadi M.Z."/>
            <person name="Hellsten U."/>
            <person name="Hildebrand M."/>
            <person name="Jenkins B.D."/>
            <person name="Jurka J."/>
            <person name="Kapitonov V.V."/>
            <person name="Kroger N."/>
            <person name="Lau W.W."/>
            <person name="Lane T.W."/>
            <person name="Larimer F.W."/>
            <person name="Lippmeier J.C."/>
            <person name="Lucas S."/>
            <person name="Medina M."/>
            <person name="Montsant A."/>
            <person name="Obornik M."/>
            <person name="Parker M.S."/>
            <person name="Palenik B."/>
            <person name="Pazour G.J."/>
            <person name="Richardson P.M."/>
            <person name="Rynearson T.A."/>
            <person name="Saito M.A."/>
            <person name="Schwartz D.C."/>
            <person name="Thamatrakoln K."/>
            <person name="Valentin K."/>
            <person name="Vardi A."/>
            <person name="Wilkerson F.P."/>
            <person name="Rokhsar D.S."/>
        </authorList>
    </citation>
    <scope>NUCLEOTIDE SEQUENCE [LARGE SCALE GENOMIC DNA]</scope>
    <source>
        <strain evidence="3 4">CCMP1335</strain>
    </source>
</reference>
<dbReference type="HOGENOM" id="CLU_420668_0_0_1"/>
<dbReference type="KEGG" id="tps:THAPSDRAFT_8611"/>
<dbReference type="Gene3D" id="2.130.10.130">
    <property type="entry name" value="Integrin alpha, N-terminal"/>
    <property type="match status" value="1"/>
</dbReference>
<dbReference type="EMBL" id="CM000646">
    <property type="protein sequence ID" value="EED89944.1"/>
    <property type="molecule type" value="Genomic_DNA"/>
</dbReference>
<feature type="region of interest" description="Disordered" evidence="2">
    <location>
        <begin position="399"/>
        <end position="425"/>
    </location>
</feature>
<evidence type="ECO:0000256" key="2">
    <source>
        <dbReference type="SAM" id="MobiDB-lite"/>
    </source>
</evidence>
<dbReference type="SUPFAM" id="SSF69318">
    <property type="entry name" value="Integrin alpha N-terminal domain"/>
    <property type="match status" value="1"/>
</dbReference>
<evidence type="ECO:0000313" key="4">
    <source>
        <dbReference type="Proteomes" id="UP000001449"/>
    </source>
</evidence>